<feature type="transmembrane region" description="Helical" evidence="1">
    <location>
        <begin position="212"/>
        <end position="229"/>
    </location>
</feature>
<keyword evidence="3" id="KW-1185">Reference proteome</keyword>
<proteinExistence type="predicted"/>
<feature type="transmembrane region" description="Helical" evidence="1">
    <location>
        <begin position="364"/>
        <end position="384"/>
    </location>
</feature>
<gene>
    <name evidence="2" type="ORF">G4D63_11660</name>
</gene>
<sequence>MIIFVVSLILLVFFLTPMIIWRNKGGDLLSPLMISCFFLVLTTVPYLLSISINNDVINHNISRHFQYNELDQIISFYGLVQIIGFIGLLFGLKFRIPNAFISSIPVLKFKESRIRYNTIFLTSGLIGLFGYLIFLNDIGGFYFLINNLQHRAEFTSGNGYTLVLFIFLNISVYTFIYTFKFKKNILKYIILFLLILLVSFTLSTLGGRKPTLQFLVTCVIVWHYGVVRIKKVPLKTFLLVPILLIYIVVIPILRSPDGFENLVNNPTHIYNDVIESTGSVFQQISYVDHYLFITNHFDLKNIWLGRSYVDLLIAPIPSRLYSDKPPVDEGVYLRTLVDGQDVIPSVPFNRLFPSSLPTETLGTMFMNFWIPGVFLGMYILGMIYKISYLYMKRSNFNLFSIIIFGLIILNFQLSNLKIVQTSSYVIAITLVFFVLSKVLNLFGKVR</sequence>
<feature type="transmembrane region" description="Helical" evidence="1">
    <location>
        <begin position="118"/>
        <end position="145"/>
    </location>
</feature>
<feature type="transmembrane region" description="Helical" evidence="1">
    <location>
        <begin position="72"/>
        <end position="92"/>
    </location>
</feature>
<feature type="transmembrane region" description="Helical" evidence="1">
    <location>
        <begin position="28"/>
        <end position="52"/>
    </location>
</feature>
<dbReference type="NCBIfam" id="TIGR04370">
    <property type="entry name" value="glyco_rpt_poly"/>
    <property type="match status" value="1"/>
</dbReference>
<organism evidence="2 3">
    <name type="scientific">Bacillus mesophilus</name>
    <dbReference type="NCBI Taxonomy" id="1808955"/>
    <lineage>
        <taxon>Bacteria</taxon>
        <taxon>Bacillati</taxon>
        <taxon>Bacillota</taxon>
        <taxon>Bacilli</taxon>
        <taxon>Bacillales</taxon>
        <taxon>Bacillaceae</taxon>
        <taxon>Bacillus</taxon>
    </lineage>
</organism>
<feature type="transmembrane region" description="Helical" evidence="1">
    <location>
        <begin position="236"/>
        <end position="253"/>
    </location>
</feature>
<evidence type="ECO:0000313" key="3">
    <source>
        <dbReference type="Proteomes" id="UP000481043"/>
    </source>
</evidence>
<accession>A0A6M0Q7Q8</accession>
<feature type="transmembrane region" description="Helical" evidence="1">
    <location>
        <begin position="425"/>
        <end position="443"/>
    </location>
</feature>
<comment type="caution">
    <text evidence="2">The sequence shown here is derived from an EMBL/GenBank/DDBJ whole genome shotgun (WGS) entry which is preliminary data.</text>
</comment>
<protein>
    <submittedName>
        <fullName evidence="2">Oligosaccharide repeat unit polymerase</fullName>
    </submittedName>
</protein>
<feature type="transmembrane region" description="Helical" evidence="1">
    <location>
        <begin position="188"/>
        <end position="206"/>
    </location>
</feature>
<feature type="transmembrane region" description="Helical" evidence="1">
    <location>
        <begin position="396"/>
        <end position="413"/>
    </location>
</feature>
<reference evidence="2 3" key="1">
    <citation type="submission" date="2020-02" db="EMBL/GenBank/DDBJ databases">
        <title>Bacillus aquiflavi sp. nov., isolated from yellow water of strong flavor Chinese baijiu in Yibin region of China.</title>
        <authorList>
            <person name="Xie J."/>
        </authorList>
    </citation>
    <scope>NUCLEOTIDE SEQUENCE [LARGE SCALE GENOMIC DNA]</scope>
    <source>
        <strain evidence="2 3">SA4</strain>
    </source>
</reference>
<feature type="transmembrane region" description="Helical" evidence="1">
    <location>
        <begin position="157"/>
        <end position="176"/>
    </location>
</feature>
<keyword evidence="1" id="KW-0472">Membrane</keyword>
<dbReference type="AlphaFoldDB" id="A0A6M0Q7Q8"/>
<dbReference type="Proteomes" id="UP000481043">
    <property type="component" value="Unassembled WGS sequence"/>
</dbReference>
<evidence type="ECO:0000313" key="2">
    <source>
        <dbReference type="EMBL" id="NEY72382.1"/>
    </source>
</evidence>
<evidence type="ECO:0000256" key="1">
    <source>
        <dbReference type="SAM" id="Phobius"/>
    </source>
</evidence>
<name>A0A6M0Q7Q8_9BACI</name>
<dbReference type="RefSeq" id="WP_163179828.1">
    <property type="nucleotide sequence ID" value="NZ_JAAIWM010000003.1"/>
</dbReference>
<keyword evidence="1" id="KW-0812">Transmembrane</keyword>
<dbReference type="EMBL" id="JAAIWM010000003">
    <property type="protein sequence ID" value="NEY72382.1"/>
    <property type="molecule type" value="Genomic_DNA"/>
</dbReference>
<feature type="transmembrane region" description="Helical" evidence="1">
    <location>
        <begin position="6"/>
        <end position="21"/>
    </location>
</feature>
<keyword evidence="1" id="KW-1133">Transmembrane helix</keyword>